<feature type="domain" description="HTH tetR-type" evidence="5">
    <location>
        <begin position="13"/>
        <end position="73"/>
    </location>
</feature>
<dbReference type="PANTHER" id="PTHR30055:SF234">
    <property type="entry name" value="HTH-TYPE TRANSCRIPTIONAL REGULATOR BETI"/>
    <property type="match status" value="1"/>
</dbReference>
<dbReference type="EMBL" id="JAHXRS010000007">
    <property type="protein sequence ID" value="MBW6394598.1"/>
    <property type="molecule type" value="Genomic_DNA"/>
</dbReference>
<dbReference type="PRINTS" id="PR00455">
    <property type="entry name" value="HTHTETR"/>
</dbReference>
<dbReference type="SUPFAM" id="SSF46689">
    <property type="entry name" value="Homeodomain-like"/>
    <property type="match status" value="1"/>
</dbReference>
<dbReference type="InterPro" id="IPR001647">
    <property type="entry name" value="HTH_TetR"/>
</dbReference>
<evidence type="ECO:0000313" key="7">
    <source>
        <dbReference type="Proteomes" id="UP000724268"/>
    </source>
</evidence>
<reference evidence="6 7" key="1">
    <citation type="submission" date="2021-07" db="EMBL/GenBank/DDBJ databases">
        <title>Thermus aquaticus gen. n. and sp. n., a nonsporulating extreme thermophile.</title>
        <authorList>
            <person name="Hu C.-J."/>
            <person name="Li W.-J."/>
            <person name="Xian W.-D."/>
        </authorList>
    </citation>
    <scope>NUCLEOTIDE SEQUENCE [LARGE SCALE GENOMIC DNA]</scope>
    <source>
        <strain evidence="6 7">SYSU G05001</strain>
    </source>
</reference>
<accession>A0ABS6ZXJ8</accession>
<dbReference type="PANTHER" id="PTHR30055">
    <property type="entry name" value="HTH-TYPE TRANSCRIPTIONAL REGULATOR RUTR"/>
    <property type="match status" value="1"/>
</dbReference>
<dbReference type="InterPro" id="IPR009057">
    <property type="entry name" value="Homeodomain-like_sf"/>
</dbReference>
<organism evidence="6 7">
    <name type="scientific">Thermus brevis</name>
    <dbReference type="NCBI Taxonomy" id="2862456"/>
    <lineage>
        <taxon>Bacteria</taxon>
        <taxon>Thermotogati</taxon>
        <taxon>Deinococcota</taxon>
        <taxon>Deinococci</taxon>
        <taxon>Thermales</taxon>
        <taxon>Thermaceae</taxon>
        <taxon>Thermus</taxon>
    </lineage>
</organism>
<keyword evidence="7" id="KW-1185">Reference proteome</keyword>
<evidence type="ECO:0000256" key="3">
    <source>
        <dbReference type="ARBA" id="ARBA00023163"/>
    </source>
</evidence>
<dbReference type="InterPro" id="IPR050109">
    <property type="entry name" value="HTH-type_TetR-like_transc_reg"/>
</dbReference>
<feature type="DNA-binding region" description="H-T-H motif" evidence="4">
    <location>
        <begin position="36"/>
        <end position="55"/>
    </location>
</feature>
<dbReference type="Gene3D" id="1.10.357.10">
    <property type="entry name" value="Tetracycline Repressor, domain 2"/>
    <property type="match status" value="1"/>
</dbReference>
<protein>
    <submittedName>
        <fullName evidence="6">TetR/AcrR family transcriptional regulator</fullName>
    </submittedName>
</protein>
<evidence type="ECO:0000256" key="4">
    <source>
        <dbReference type="PROSITE-ProRule" id="PRU00335"/>
    </source>
</evidence>
<dbReference type="InterPro" id="IPR049445">
    <property type="entry name" value="TetR_SbtR-like_C"/>
</dbReference>
<dbReference type="PROSITE" id="PS50977">
    <property type="entry name" value="HTH_TETR_2"/>
    <property type="match status" value="1"/>
</dbReference>
<keyword evidence="3" id="KW-0804">Transcription</keyword>
<keyword evidence="1" id="KW-0805">Transcription regulation</keyword>
<evidence type="ECO:0000313" key="6">
    <source>
        <dbReference type="EMBL" id="MBW6394598.1"/>
    </source>
</evidence>
<comment type="caution">
    <text evidence="6">The sequence shown here is derived from an EMBL/GenBank/DDBJ whole genome shotgun (WGS) entry which is preliminary data.</text>
</comment>
<dbReference type="Proteomes" id="UP000724268">
    <property type="component" value="Unassembled WGS sequence"/>
</dbReference>
<sequence>MAAMVSPPGALSKDKKRAILEATLEILREMGLSGLKMEEVARRAEVGKGTIYLYFRDKKDLLKSLVEERTWAFYREVEEVVRQKAPFFVRLEGLLKKRLAWIAEWRGLWAAVAREAMEDPTPWLKGLHQHYLDLLEELVRSGQEEGAVRPELSPRATAHVIAALGCTPQLEVEAYLEHLMEVFRKGVAP</sequence>
<evidence type="ECO:0000256" key="1">
    <source>
        <dbReference type="ARBA" id="ARBA00023015"/>
    </source>
</evidence>
<name>A0ABS6ZXJ8_9DEIN</name>
<proteinExistence type="predicted"/>
<dbReference type="Pfam" id="PF00440">
    <property type="entry name" value="TetR_N"/>
    <property type="match status" value="1"/>
</dbReference>
<evidence type="ECO:0000256" key="2">
    <source>
        <dbReference type="ARBA" id="ARBA00023125"/>
    </source>
</evidence>
<dbReference type="RefSeq" id="WP_219759272.1">
    <property type="nucleotide sequence ID" value="NZ_JAHXRS010000007.1"/>
</dbReference>
<gene>
    <name evidence="6" type="ORF">KZX47_05435</name>
</gene>
<keyword evidence="2 4" id="KW-0238">DNA-binding</keyword>
<dbReference type="SUPFAM" id="SSF48498">
    <property type="entry name" value="Tetracyclin repressor-like, C-terminal domain"/>
    <property type="match status" value="1"/>
</dbReference>
<evidence type="ECO:0000259" key="5">
    <source>
        <dbReference type="PROSITE" id="PS50977"/>
    </source>
</evidence>
<dbReference type="InterPro" id="IPR036271">
    <property type="entry name" value="Tet_transcr_reg_TetR-rel_C_sf"/>
</dbReference>
<dbReference type="Pfam" id="PF21597">
    <property type="entry name" value="TetR_C_43"/>
    <property type="match status" value="1"/>
</dbReference>